<keyword evidence="2" id="KW-1185">Reference proteome</keyword>
<dbReference type="AlphaFoldDB" id="A0A512BPZ3"/>
<evidence type="ECO:0000313" key="1">
    <source>
        <dbReference type="EMBL" id="GEO14019.1"/>
    </source>
</evidence>
<dbReference type="Proteomes" id="UP000321085">
    <property type="component" value="Unassembled WGS sequence"/>
</dbReference>
<organism evidence="1 2">
    <name type="scientific">Microvirga aerophila</name>
    <dbReference type="NCBI Taxonomy" id="670291"/>
    <lineage>
        <taxon>Bacteria</taxon>
        <taxon>Pseudomonadati</taxon>
        <taxon>Pseudomonadota</taxon>
        <taxon>Alphaproteobacteria</taxon>
        <taxon>Hyphomicrobiales</taxon>
        <taxon>Methylobacteriaceae</taxon>
        <taxon>Microvirga</taxon>
    </lineage>
</organism>
<evidence type="ECO:0000313" key="2">
    <source>
        <dbReference type="Proteomes" id="UP000321085"/>
    </source>
</evidence>
<name>A0A512BPZ3_9HYPH</name>
<protein>
    <recommendedName>
        <fullName evidence="3">DUF4435 domain-containing protein</fullName>
    </recommendedName>
</protein>
<sequence length="168" mass="19335">MYNTIFAEAYPDTLFISSGGNTELDQRSAVAIAILGKVFSNLEIWVLKDRDMASGKPTSEKDRILYLQNNEDNHRVLRRWEIENYLYDKEVLQKYCTHNALVFNESAYDAFVQDIDNQNLKDETAKIKNFCGITSGINPEKFKLSLSDFVSPDMKVYQDLAASIFLRQ</sequence>
<comment type="caution">
    <text evidence="1">The sequence shown here is derived from an EMBL/GenBank/DDBJ whole genome shotgun (WGS) entry which is preliminary data.</text>
</comment>
<evidence type="ECO:0008006" key="3">
    <source>
        <dbReference type="Google" id="ProtNLM"/>
    </source>
</evidence>
<gene>
    <name evidence="1" type="ORF">MAE02_17150</name>
</gene>
<proteinExistence type="predicted"/>
<reference evidence="1 2" key="1">
    <citation type="submission" date="2019-07" db="EMBL/GenBank/DDBJ databases">
        <title>Whole genome shotgun sequence of Microvirga aerophila NBRC 106136.</title>
        <authorList>
            <person name="Hosoyama A."/>
            <person name="Uohara A."/>
            <person name="Ohji S."/>
            <person name="Ichikawa N."/>
        </authorList>
    </citation>
    <scope>NUCLEOTIDE SEQUENCE [LARGE SCALE GENOMIC DNA]</scope>
    <source>
        <strain evidence="1 2">NBRC 106136</strain>
    </source>
</reference>
<dbReference type="EMBL" id="BJYU01000018">
    <property type="protein sequence ID" value="GEO14019.1"/>
    <property type="molecule type" value="Genomic_DNA"/>
</dbReference>
<accession>A0A512BPZ3</accession>